<evidence type="ECO:0000259" key="2">
    <source>
        <dbReference type="Pfam" id="PF23325"/>
    </source>
</evidence>
<dbReference type="OrthoDB" id="10258608at2759"/>
<feature type="region of interest" description="Disordered" evidence="1">
    <location>
        <begin position="143"/>
        <end position="188"/>
    </location>
</feature>
<comment type="caution">
    <text evidence="3">The sequence shown here is derived from an EMBL/GenBank/DDBJ whole genome shotgun (WGS) entry which is preliminary data.</text>
</comment>
<protein>
    <recommendedName>
        <fullName evidence="2">GBF1-like tetratricopeptide repeats domain-containing protein</fullName>
    </recommendedName>
</protein>
<dbReference type="PANTHER" id="PTHR10663:SF388">
    <property type="entry name" value="GOLGI-SPECIFIC BREFELDIN A-RESISTANCE GUANINE NUCLEOTIDE EXCHANGE FACTOR 1"/>
    <property type="match status" value="1"/>
</dbReference>
<evidence type="ECO:0000313" key="4">
    <source>
        <dbReference type="Proteomes" id="UP000308768"/>
    </source>
</evidence>
<dbReference type="AlphaFoldDB" id="A0A4U0X528"/>
<dbReference type="EMBL" id="NAJN01000643">
    <property type="protein sequence ID" value="TKA70456.1"/>
    <property type="molecule type" value="Genomic_DNA"/>
</dbReference>
<organism evidence="3 4">
    <name type="scientific">Cryomyces minteri</name>
    <dbReference type="NCBI Taxonomy" id="331657"/>
    <lineage>
        <taxon>Eukaryota</taxon>
        <taxon>Fungi</taxon>
        <taxon>Dikarya</taxon>
        <taxon>Ascomycota</taxon>
        <taxon>Pezizomycotina</taxon>
        <taxon>Dothideomycetes</taxon>
        <taxon>Dothideomycetes incertae sedis</taxon>
        <taxon>Cryomyces</taxon>
    </lineage>
</organism>
<feature type="non-terminal residue" evidence="3">
    <location>
        <position position="1"/>
    </location>
</feature>
<sequence>SPDHKEWTNIFGEVLFPLITQLLKPEIYQSDPVGMSETRVQAATLLCKIFLHYLVLLSEWEGMLDLWLRILGIMDRLMNSGQGDNLEEAVPEQLKNILLVMSSGRYLAPPSDAAGPQTPQQARLWRETWTRLDRFLPTLMPELFPEEAKKPRSRGKSEMSALAAGADEKSADADEKEQAQTQAQAQVG</sequence>
<feature type="domain" description="GBF1-like tetratricopeptide repeats" evidence="2">
    <location>
        <begin position="1"/>
        <end position="143"/>
    </location>
</feature>
<dbReference type="PANTHER" id="PTHR10663">
    <property type="entry name" value="GUANYL-NUCLEOTIDE EXCHANGE FACTOR"/>
    <property type="match status" value="1"/>
</dbReference>
<evidence type="ECO:0000256" key="1">
    <source>
        <dbReference type="SAM" id="MobiDB-lite"/>
    </source>
</evidence>
<keyword evidence="4" id="KW-1185">Reference proteome</keyword>
<name>A0A4U0X528_9PEZI</name>
<gene>
    <name evidence="3" type="ORF">B0A49_03810</name>
</gene>
<dbReference type="STRING" id="331657.A0A4U0X528"/>
<evidence type="ECO:0000313" key="3">
    <source>
        <dbReference type="EMBL" id="TKA70456.1"/>
    </source>
</evidence>
<dbReference type="InterPro" id="IPR056604">
    <property type="entry name" value="GBF1-like_TPR"/>
</dbReference>
<feature type="compositionally biased region" description="Low complexity" evidence="1">
    <location>
        <begin position="179"/>
        <end position="188"/>
    </location>
</feature>
<proteinExistence type="predicted"/>
<accession>A0A4U0X528</accession>
<dbReference type="Proteomes" id="UP000308768">
    <property type="component" value="Unassembled WGS sequence"/>
</dbReference>
<dbReference type="Pfam" id="PF23325">
    <property type="entry name" value="TPR_28"/>
    <property type="match status" value="1"/>
</dbReference>
<reference evidence="3 4" key="1">
    <citation type="submission" date="2017-03" db="EMBL/GenBank/DDBJ databases">
        <title>Genomes of endolithic fungi from Antarctica.</title>
        <authorList>
            <person name="Coleine C."/>
            <person name="Masonjones S."/>
            <person name="Stajich J.E."/>
        </authorList>
    </citation>
    <scope>NUCLEOTIDE SEQUENCE [LARGE SCALE GENOMIC DNA]</scope>
    <source>
        <strain evidence="3 4">CCFEE 5187</strain>
    </source>
</reference>
<feature type="compositionally biased region" description="Basic and acidic residues" evidence="1">
    <location>
        <begin position="166"/>
        <end position="178"/>
    </location>
</feature>